<evidence type="ECO:0000313" key="3">
    <source>
        <dbReference type="Proteomes" id="UP001497600"/>
    </source>
</evidence>
<dbReference type="EMBL" id="OZ004260">
    <property type="protein sequence ID" value="CAK7920405.1"/>
    <property type="molecule type" value="Genomic_DNA"/>
</dbReference>
<organism evidence="2 3">
    <name type="scientific">[Candida] anglica</name>
    <dbReference type="NCBI Taxonomy" id="148631"/>
    <lineage>
        <taxon>Eukaryota</taxon>
        <taxon>Fungi</taxon>
        <taxon>Dikarya</taxon>
        <taxon>Ascomycota</taxon>
        <taxon>Saccharomycotina</taxon>
        <taxon>Pichiomycetes</taxon>
        <taxon>Debaryomycetaceae</taxon>
        <taxon>Kurtzmaniella</taxon>
    </lineage>
</organism>
<dbReference type="Proteomes" id="UP001497600">
    <property type="component" value="Chromosome H"/>
</dbReference>
<feature type="signal peptide" evidence="1">
    <location>
        <begin position="1"/>
        <end position="18"/>
    </location>
</feature>
<feature type="chain" id="PRO_5045313588" description="H-type lectin domain-containing protein" evidence="1">
    <location>
        <begin position="19"/>
        <end position="252"/>
    </location>
</feature>
<evidence type="ECO:0008006" key="4">
    <source>
        <dbReference type="Google" id="ProtNLM"/>
    </source>
</evidence>
<keyword evidence="3" id="KW-1185">Reference proteome</keyword>
<proteinExistence type="predicted"/>
<evidence type="ECO:0000256" key="1">
    <source>
        <dbReference type="SAM" id="SignalP"/>
    </source>
</evidence>
<gene>
    <name evidence="2" type="ORF">CAAN4_H01882</name>
</gene>
<sequence length="252" mass="28615">MLKDQVFLTLILAIQVLAFNFHNGSIQHVQSIPTTNNVKVQNSPETLYKFNSKSQLKTKPSLLKDLNSVFQFKEENSVISYDYKEKSWYEYEFDDRAVLEVFPDLVPVTMCFDSFNGTGGGSIQQSYSFSMTFTNKVYSAIKFNVSDLTISAALGFELASSVSFTGSYSCDISNGQYGQMFIEPFYVDVPEGTRQKVYYKDGIVKYDQVQEKTPSFKILSTSNPNHYCIVDTTPTTLQCDKTIGQWNPQQFI</sequence>
<protein>
    <recommendedName>
        <fullName evidence="4">H-type lectin domain-containing protein</fullName>
    </recommendedName>
</protein>
<name>A0ABP0EJ70_9ASCO</name>
<evidence type="ECO:0000313" key="2">
    <source>
        <dbReference type="EMBL" id="CAK7920405.1"/>
    </source>
</evidence>
<accession>A0ABP0EJ70</accession>
<keyword evidence="1" id="KW-0732">Signal</keyword>
<reference evidence="2 3" key="1">
    <citation type="submission" date="2024-01" db="EMBL/GenBank/DDBJ databases">
        <authorList>
            <consortium name="Genoscope - CEA"/>
            <person name="William W."/>
        </authorList>
    </citation>
    <scope>NUCLEOTIDE SEQUENCE [LARGE SCALE GENOMIC DNA]</scope>
    <source>
        <strain evidence="2 3">29B2s-10</strain>
    </source>
</reference>